<keyword evidence="2" id="KW-0238">DNA-binding</keyword>
<gene>
    <name evidence="5" type="ORF">FNW12_01960</name>
</gene>
<dbReference type="Gene3D" id="1.10.150.130">
    <property type="match status" value="1"/>
</dbReference>
<dbReference type="InterPro" id="IPR011010">
    <property type="entry name" value="DNA_brk_join_enz"/>
</dbReference>
<dbReference type="CDD" id="cd01185">
    <property type="entry name" value="INTN1_C_like"/>
    <property type="match status" value="1"/>
</dbReference>
<organism evidence="5 6">
    <name type="scientific">Flavobacterium gawalongense</name>
    <dbReference type="NCBI Taxonomy" id="2594432"/>
    <lineage>
        <taxon>Bacteria</taxon>
        <taxon>Pseudomonadati</taxon>
        <taxon>Bacteroidota</taxon>
        <taxon>Flavobacteriia</taxon>
        <taxon>Flavobacteriales</taxon>
        <taxon>Flavobacteriaceae</taxon>
        <taxon>Flavobacterium</taxon>
    </lineage>
</organism>
<dbReference type="InterPro" id="IPR025269">
    <property type="entry name" value="SAM-like_dom"/>
</dbReference>
<keyword evidence="6" id="KW-1185">Reference proteome</keyword>
<evidence type="ECO:0000313" key="6">
    <source>
        <dbReference type="Proteomes" id="UP000318528"/>
    </source>
</evidence>
<comment type="similarity">
    <text evidence="1">Belongs to the 'phage' integrase family.</text>
</comment>
<evidence type="ECO:0000313" key="5">
    <source>
        <dbReference type="EMBL" id="TRX09903.1"/>
    </source>
</evidence>
<evidence type="ECO:0000259" key="4">
    <source>
        <dbReference type="PROSITE" id="PS51898"/>
    </source>
</evidence>
<evidence type="ECO:0000256" key="2">
    <source>
        <dbReference type="ARBA" id="ARBA00023125"/>
    </source>
</evidence>
<reference evidence="5 6" key="1">
    <citation type="submission" date="2019-07" db="EMBL/GenBank/DDBJ databases">
        <title>Novel species of Flavobacterium.</title>
        <authorList>
            <person name="Liu Q."/>
            <person name="Xin Y.-H."/>
        </authorList>
    </citation>
    <scope>NUCLEOTIDE SEQUENCE [LARGE SCALE GENOMIC DNA]</scope>
    <source>
        <strain evidence="5 6">GSP39</strain>
    </source>
</reference>
<dbReference type="Pfam" id="PF00589">
    <property type="entry name" value="Phage_integrase"/>
    <property type="match status" value="1"/>
</dbReference>
<dbReference type="SUPFAM" id="SSF56349">
    <property type="entry name" value="DNA breaking-rejoining enzymes"/>
    <property type="match status" value="1"/>
</dbReference>
<proteinExistence type="inferred from homology"/>
<dbReference type="Gene3D" id="1.10.443.10">
    <property type="entry name" value="Intergrase catalytic core"/>
    <property type="match status" value="1"/>
</dbReference>
<dbReference type="Proteomes" id="UP000318528">
    <property type="component" value="Unassembled WGS sequence"/>
</dbReference>
<dbReference type="InterPro" id="IPR013762">
    <property type="entry name" value="Integrase-like_cat_sf"/>
</dbReference>
<protein>
    <submittedName>
        <fullName evidence="5">Site-specific integrase</fullName>
    </submittedName>
</protein>
<evidence type="ECO:0000256" key="1">
    <source>
        <dbReference type="ARBA" id="ARBA00008857"/>
    </source>
</evidence>
<dbReference type="EMBL" id="VJZN01000002">
    <property type="protein sequence ID" value="TRX09903.1"/>
    <property type="molecule type" value="Genomic_DNA"/>
</dbReference>
<feature type="domain" description="Tyr recombinase" evidence="4">
    <location>
        <begin position="219"/>
        <end position="397"/>
    </location>
</feature>
<accession>A0ABY3CRP1</accession>
<dbReference type="InterPro" id="IPR010998">
    <property type="entry name" value="Integrase_recombinase_N"/>
</dbReference>
<keyword evidence="3" id="KW-0233">DNA recombination</keyword>
<evidence type="ECO:0000256" key="3">
    <source>
        <dbReference type="ARBA" id="ARBA00023172"/>
    </source>
</evidence>
<comment type="caution">
    <text evidence="5">The sequence shown here is derived from an EMBL/GenBank/DDBJ whole genome shotgun (WGS) entry which is preliminary data.</text>
</comment>
<dbReference type="InterPro" id="IPR050090">
    <property type="entry name" value="Tyrosine_recombinase_XerCD"/>
</dbReference>
<dbReference type="RefSeq" id="WP_143388575.1">
    <property type="nucleotide sequence ID" value="NZ_VJZM01000033.1"/>
</dbReference>
<sequence>MKTKITLHFYAKSTKANAAGLLPIYVRLTVDGNRMEFSTKKFIDSAKWSPELSRMKGNTENARSLNEYLDLLKSKIYDIQMELIHRNEPLTIEVFKNRLLGIHERERMLIPIFEEHNRKVEELLGLEYAPGTLERYKTSLKHTKDFLLWKYSVSDIEINKIDHSFITEYEFYLRSIRKCANNTAVKYIKNFKKIIKICISNGWLDKDPFANYKSKIREVERDYLTQEEVQDIYSKVFVTERLNLVKDIFVFSCFTGLAYIDVKNLTVSNISMGIDGGKWIFTHRQKTETASRIPLLPIPEELILKYANHPQCINEDKLLPILSNQKMNSYLKEIADVCGIKKDLTFHIARHTFATTVTLTNGVSIESVSKMLGHKNIRTTQHYAKILDKKVSEDMMILRNKMSNQNNDKIINNTN</sequence>
<name>A0ABY3CRP1_9FLAO</name>
<dbReference type="Pfam" id="PF17293">
    <property type="entry name" value="Arm-DNA-bind_5"/>
    <property type="match status" value="1"/>
</dbReference>
<dbReference type="Pfam" id="PF13102">
    <property type="entry name" value="Phage_int_SAM_5"/>
    <property type="match status" value="1"/>
</dbReference>
<dbReference type="PANTHER" id="PTHR30349">
    <property type="entry name" value="PHAGE INTEGRASE-RELATED"/>
    <property type="match status" value="1"/>
</dbReference>
<dbReference type="InterPro" id="IPR002104">
    <property type="entry name" value="Integrase_catalytic"/>
</dbReference>
<dbReference type="PROSITE" id="PS51898">
    <property type="entry name" value="TYR_RECOMBINASE"/>
    <property type="match status" value="1"/>
</dbReference>
<dbReference type="PANTHER" id="PTHR30349:SF64">
    <property type="entry name" value="PROPHAGE INTEGRASE INTD-RELATED"/>
    <property type="match status" value="1"/>
</dbReference>
<dbReference type="InterPro" id="IPR035386">
    <property type="entry name" value="Arm-DNA-bind_5"/>
</dbReference>